<dbReference type="Gene3D" id="4.10.320.10">
    <property type="entry name" value="E3-binding domain"/>
    <property type="match status" value="1"/>
</dbReference>
<feature type="compositionally biased region" description="Basic and acidic residues" evidence="10">
    <location>
        <begin position="90"/>
        <end position="109"/>
    </location>
</feature>
<comment type="cofactor">
    <cofactor evidence="1 9">
        <name>(R)-lipoate</name>
        <dbReference type="ChEBI" id="CHEBI:83088"/>
    </cofactor>
</comment>
<comment type="function">
    <text evidence="7">The pyruvate dehydrogenase complex catalyzes the overall conversion of pyruvate to acetyl-CoA and CO(2). It contains multiple copies of three enzymatic components: pyruvate dehydrogenase (E1), dihydrolipoamide acetyltransferase (E2) and lipoamide dehydrogenase (E3).</text>
</comment>
<feature type="domain" description="Lipoyl-binding" evidence="11">
    <location>
        <begin position="126"/>
        <end position="201"/>
    </location>
</feature>
<dbReference type="KEGG" id="ial:IALB_2979"/>
<dbReference type="InterPro" id="IPR001078">
    <property type="entry name" value="2-oxoacid_DH_actylTfrase"/>
</dbReference>
<evidence type="ECO:0000256" key="2">
    <source>
        <dbReference type="ARBA" id="ARBA00007317"/>
    </source>
</evidence>
<comment type="similarity">
    <text evidence="2 9">Belongs to the 2-oxoacid dehydrogenase family.</text>
</comment>
<dbReference type="EMBL" id="CP003418">
    <property type="protein sequence ID" value="AFH50682.1"/>
    <property type="molecule type" value="Genomic_DNA"/>
</dbReference>
<dbReference type="PANTHER" id="PTHR43178">
    <property type="entry name" value="DIHYDROLIPOAMIDE ACETYLTRANSFERASE COMPONENT OF PYRUVATE DEHYDROGENASE COMPLEX"/>
    <property type="match status" value="1"/>
</dbReference>
<dbReference type="Proteomes" id="UP000007394">
    <property type="component" value="Chromosome"/>
</dbReference>
<feature type="compositionally biased region" description="Polar residues" evidence="10">
    <location>
        <begin position="209"/>
        <end position="221"/>
    </location>
</feature>
<dbReference type="PROSITE" id="PS00189">
    <property type="entry name" value="LIPOYL"/>
    <property type="match status" value="2"/>
</dbReference>
<feature type="region of interest" description="Disordered" evidence="10">
    <location>
        <begin position="82"/>
        <end position="121"/>
    </location>
</feature>
<dbReference type="RefSeq" id="WP_014561820.1">
    <property type="nucleotide sequence ID" value="NC_017464.1"/>
</dbReference>
<dbReference type="InterPro" id="IPR000089">
    <property type="entry name" value="Biotin_lipoyl"/>
</dbReference>
<dbReference type="PANTHER" id="PTHR43178:SF2">
    <property type="entry name" value="DIHYDROLIPOYLLYSINE-RESIDUE ACETYLTRANSFERASE COMPONENT OF PYRUVATE DEHYDROGENASE COMPLEX"/>
    <property type="match status" value="1"/>
</dbReference>
<dbReference type="GO" id="GO:0031405">
    <property type="term" value="F:lipoic acid binding"/>
    <property type="evidence" value="ECO:0007669"/>
    <property type="project" value="TreeGrafter"/>
</dbReference>
<dbReference type="CDD" id="cd06849">
    <property type="entry name" value="lipoyl_domain"/>
    <property type="match status" value="2"/>
</dbReference>
<dbReference type="PATRIC" id="fig|945713.3.peg.2997"/>
<comment type="catalytic activity">
    <reaction evidence="8">
        <text>N(6)-[(R)-dihydrolipoyl]-L-lysyl-[protein] + acetyl-CoA = N(6)-[(R)-S(8)-acetyldihydrolipoyl]-L-lysyl-[protein] + CoA</text>
        <dbReference type="Rhea" id="RHEA:17017"/>
        <dbReference type="Rhea" id="RHEA-COMP:10475"/>
        <dbReference type="Rhea" id="RHEA-COMP:10478"/>
        <dbReference type="ChEBI" id="CHEBI:57287"/>
        <dbReference type="ChEBI" id="CHEBI:57288"/>
        <dbReference type="ChEBI" id="CHEBI:83100"/>
        <dbReference type="ChEBI" id="CHEBI:83111"/>
        <dbReference type="EC" id="2.3.1.12"/>
    </reaction>
</comment>
<keyword evidence="14" id="KW-1185">Reference proteome</keyword>
<dbReference type="HOGENOM" id="CLU_016733_10_0_10"/>
<keyword evidence="5 9" id="KW-0450">Lipoyl</keyword>
<dbReference type="eggNOG" id="COG0508">
    <property type="taxonomic scope" value="Bacteria"/>
</dbReference>
<feature type="domain" description="Peripheral subunit-binding (PSBD)" evidence="12">
    <location>
        <begin position="263"/>
        <end position="300"/>
    </location>
</feature>
<dbReference type="STRING" id="945713.IALB_2979"/>
<evidence type="ECO:0000256" key="4">
    <source>
        <dbReference type="ARBA" id="ARBA00022679"/>
    </source>
</evidence>
<evidence type="ECO:0000256" key="3">
    <source>
        <dbReference type="ARBA" id="ARBA00011484"/>
    </source>
</evidence>
<evidence type="ECO:0000256" key="1">
    <source>
        <dbReference type="ARBA" id="ARBA00001938"/>
    </source>
</evidence>
<feature type="domain" description="Lipoyl-binding" evidence="11">
    <location>
        <begin position="2"/>
        <end position="77"/>
    </location>
</feature>
<evidence type="ECO:0000256" key="7">
    <source>
        <dbReference type="ARBA" id="ARBA00025211"/>
    </source>
</evidence>
<dbReference type="SUPFAM" id="SSF47005">
    <property type="entry name" value="Peripheral subunit-binding domain of 2-oxo acid dehydrogenase complex"/>
    <property type="match status" value="1"/>
</dbReference>
<dbReference type="InterPro" id="IPR004167">
    <property type="entry name" value="PSBD"/>
</dbReference>
<keyword evidence="6 9" id="KW-0012">Acyltransferase</keyword>
<evidence type="ECO:0000256" key="6">
    <source>
        <dbReference type="ARBA" id="ARBA00023315"/>
    </source>
</evidence>
<feature type="region of interest" description="Disordered" evidence="10">
    <location>
        <begin position="209"/>
        <end position="234"/>
    </location>
</feature>
<dbReference type="InterPro" id="IPR011053">
    <property type="entry name" value="Single_hybrid_motif"/>
</dbReference>
<dbReference type="Pfam" id="PF00364">
    <property type="entry name" value="Biotin_lipoyl"/>
    <property type="match status" value="2"/>
</dbReference>
<dbReference type="Gene3D" id="2.40.50.100">
    <property type="match status" value="2"/>
</dbReference>
<dbReference type="Pfam" id="PF02817">
    <property type="entry name" value="E3_binding"/>
    <property type="match status" value="1"/>
</dbReference>
<dbReference type="AlphaFoldDB" id="I0ANX5"/>
<sequence>MQKEFKLPELGENIEAADIVNVLVKEGDFIKKDQGVVEIETDKATIEVPSTIEGKISKLLVKPGDKIKVGSTIMIVEEDAAESLKQTEATSEHKTEEKPTEVKTEKPSEPKASTSTAPKVSGKKEIVEFHLPELGENIETADVVNVLVNVGDVIEKDQGIIEIETDKATIEVPSTVSGRVAEVFVKAGEKAKVGQTIIKIETGELSETIPSESTTAQARNEQVSEEKKTEVTKTSTTVVKGELPALHPMEFDEQPPILKGSAPAAPSVRRLAREIGVDINKVPGTGPGGRITMDDVKAYSKKLHESRAEGGFTPGIKAEALPDFSKFGEIRKVEMSNIRKKTAEHLSYAWATIPHVTQFDKADITNLEKTRKELSKIVEKSGAKLTVTGILVKVIVEALKKFPQFNSSIDMEKKEIIFKNYFNIGIAVDTEHGLIVPVIKDADKKSLTQISVEMNSLAEKARTKKIGLEDLQGGCFTITNLGGIGGTYFTPIVNSPEVAILGVSRSAYEPVWNGYGVFEPRLMLPLSLSYDHRIIDGADAIRFLRFVCESLEEPFRMML</sequence>
<dbReference type="Pfam" id="PF00198">
    <property type="entry name" value="2-oxoacid_dh"/>
    <property type="match status" value="1"/>
</dbReference>
<dbReference type="InterPro" id="IPR050743">
    <property type="entry name" value="2-oxoacid_DH_E2_comp"/>
</dbReference>
<gene>
    <name evidence="13" type="primary">aceF</name>
    <name evidence="13" type="ordered locus">IALB_2979</name>
</gene>
<proteinExistence type="inferred from homology"/>
<dbReference type="PROSITE" id="PS50968">
    <property type="entry name" value="BIOTINYL_LIPOYL"/>
    <property type="match status" value="2"/>
</dbReference>
<dbReference type="EC" id="2.3.1.-" evidence="9"/>
<name>I0ANX5_IGNAJ</name>
<evidence type="ECO:0000256" key="10">
    <source>
        <dbReference type="SAM" id="MobiDB-lite"/>
    </source>
</evidence>
<dbReference type="Gene3D" id="3.30.559.10">
    <property type="entry name" value="Chloramphenicol acetyltransferase-like domain"/>
    <property type="match status" value="1"/>
</dbReference>
<dbReference type="GO" id="GO:0004742">
    <property type="term" value="F:dihydrolipoyllysine-residue acetyltransferase activity"/>
    <property type="evidence" value="ECO:0007669"/>
    <property type="project" value="UniProtKB-EC"/>
</dbReference>
<dbReference type="InterPro" id="IPR036625">
    <property type="entry name" value="E3-bd_dom_sf"/>
</dbReference>
<dbReference type="InterPro" id="IPR003016">
    <property type="entry name" value="2-oxoA_DH_lipoyl-BS"/>
</dbReference>
<dbReference type="SUPFAM" id="SSF52777">
    <property type="entry name" value="CoA-dependent acyltransferases"/>
    <property type="match status" value="1"/>
</dbReference>
<keyword evidence="13" id="KW-0670">Pyruvate</keyword>
<evidence type="ECO:0000256" key="9">
    <source>
        <dbReference type="RuleBase" id="RU003423"/>
    </source>
</evidence>
<evidence type="ECO:0000259" key="12">
    <source>
        <dbReference type="PROSITE" id="PS51826"/>
    </source>
</evidence>
<dbReference type="InterPro" id="IPR023213">
    <property type="entry name" value="CAT-like_dom_sf"/>
</dbReference>
<evidence type="ECO:0000259" key="11">
    <source>
        <dbReference type="PROSITE" id="PS50968"/>
    </source>
</evidence>
<dbReference type="SUPFAM" id="SSF51230">
    <property type="entry name" value="Single hybrid motif"/>
    <property type="match status" value="2"/>
</dbReference>
<dbReference type="PROSITE" id="PS51826">
    <property type="entry name" value="PSBD"/>
    <property type="match status" value="1"/>
</dbReference>
<comment type="subunit">
    <text evidence="3">Forms a 24-polypeptide structural core with octahedral symmetry.</text>
</comment>
<evidence type="ECO:0000256" key="8">
    <source>
        <dbReference type="ARBA" id="ARBA00048370"/>
    </source>
</evidence>
<evidence type="ECO:0000313" key="14">
    <source>
        <dbReference type="Proteomes" id="UP000007394"/>
    </source>
</evidence>
<protein>
    <recommendedName>
        <fullName evidence="9">Dihydrolipoamide acetyltransferase component of pyruvate dehydrogenase complex</fullName>
        <ecNumber evidence="9">2.3.1.-</ecNumber>
    </recommendedName>
</protein>
<feature type="compositionally biased region" description="Basic and acidic residues" evidence="10">
    <location>
        <begin position="222"/>
        <end position="231"/>
    </location>
</feature>
<evidence type="ECO:0000313" key="13">
    <source>
        <dbReference type="EMBL" id="AFH50682.1"/>
    </source>
</evidence>
<accession>I0ANX5</accession>
<keyword evidence="4 9" id="KW-0808">Transferase</keyword>
<organism evidence="13 14">
    <name type="scientific">Ignavibacterium album (strain DSM 19864 / JCM 16511 / NBRC 101810 / Mat9-16)</name>
    <dbReference type="NCBI Taxonomy" id="945713"/>
    <lineage>
        <taxon>Bacteria</taxon>
        <taxon>Pseudomonadati</taxon>
        <taxon>Ignavibacteriota</taxon>
        <taxon>Ignavibacteria</taxon>
        <taxon>Ignavibacteriales</taxon>
        <taxon>Ignavibacteriaceae</taxon>
        <taxon>Ignavibacterium</taxon>
    </lineage>
</organism>
<evidence type="ECO:0000256" key="5">
    <source>
        <dbReference type="ARBA" id="ARBA00022823"/>
    </source>
</evidence>
<reference evidence="13 14" key="1">
    <citation type="journal article" date="2012" name="Front. Microbiol.">
        <title>Complete genome of Ignavibacterium album, a metabolically versatile, flagellated, facultative anaerobe from the phylum Chlorobi.</title>
        <authorList>
            <person name="Liu Z."/>
            <person name="Frigaard N.-U."/>
            <person name="Vogl K."/>
            <person name="Iino T."/>
            <person name="Ohkuma M."/>
            <person name="Overmann J."/>
            <person name="Bryant D.A."/>
        </authorList>
    </citation>
    <scope>NUCLEOTIDE SEQUENCE [LARGE SCALE GENOMIC DNA]</scope>
    <source>
        <strain evidence="14">DSM 19864 / JCM 16511 / NBRC 101810 / Mat9-16</strain>
    </source>
</reference>
<dbReference type="OrthoDB" id="9805770at2"/>
<dbReference type="FunFam" id="3.30.559.10:FF:000004">
    <property type="entry name" value="Acetyltransferase component of pyruvate dehydrogenase complex"/>
    <property type="match status" value="1"/>
</dbReference>
<dbReference type="GO" id="GO:0005737">
    <property type="term" value="C:cytoplasm"/>
    <property type="evidence" value="ECO:0007669"/>
    <property type="project" value="TreeGrafter"/>
</dbReference>